<comment type="caution">
    <text evidence="1">The sequence shown here is derived from an EMBL/GenBank/DDBJ whole genome shotgun (WGS) entry which is preliminary data.</text>
</comment>
<name>A0ACC1WXD9_MELAZ</name>
<protein>
    <submittedName>
        <fullName evidence="1">TGA transcription factor</fullName>
    </submittedName>
</protein>
<evidence type="ECO:0000313" key="2">
    <source>
        <dbReference type="Proteomes" id="UP001164539"/>
    </source>
</evidence>
<organism evidence="1 2">
    <name type="scientific">Melia azedarach</name>
    <name type="common">Chinaberry tree</name>
    <dbReference type="NCBI Taxonomy" id="155640"/>
    <lineage>
        <taxon>Eukaryota</taxon>
        <taxon>Viridiplantae</taxon>
        <taxon>Streptophyta</taxon>
        <taxon>Embryophyta</taxon>
        <taxon>Tracheophyta</taxon>
        <taxon>Spermatophyta</taxon>
        <taxon>Magnoliopsida</taxon>
        <taxon>eudicotyledons</taxon>
        <taxon>Gunneridae</taxon>
        <taxon>Pentapetalae</taxon>
        <taxon>rosids</taxon>
        <taxon>malvids</taxon>
        <taxon>Sapindales</taxon>
        <taxon>Meliaceae</taxon>
        <taxon>Melia</taxon>
    </lineage>
</organism>
<keyword evidence="2" id="KW-1185">Reference proteome</keyword>
<accession>A0ACC1WXD9</accession>
<reference evidence="1 2" key="1">
    <citation type="journal article" date="2023" name="Science">
        <title>Complex scaffold remodeling in plant triterpene biosynthesis.</title>
        <authorList>
            <person name="De La Pena R."/>
            <person name="Hodgson H."/>
            <person name="Liu J.C."/>
            <person name="Stephenson M.J."/>
            <person name="Martin A.C."/>
            <person name="Owen C."/>
            <person name="Harkess A."/>
            <person name="Leebens-Mack J."/>
            <person name="Jimenez L.E."/>
            <person name="Osbourn A."/>
            <person name="Sattely E.S."/>
        </authorList>
    </citation>
    <scope>NUCLEOTIDE SEQUENCE [LARGE SCALE GENOMIC DNA]</scope>
    <source>
        <strain evidence="2">cv. JPN11</strain>
        <tissue evidence="1">Leaf</tissue>
    </source>
</reference>
<proteinExistence type="predicted"/>
<dbReference type="EMBL" id="CM051406">
    <property type="protein sequence ID" value="KAJ4703667.1"/>
    <property type="molecule type" value="Genomic_DNA"/>
</dbReference>
<sequence length="249" mass="28233">MAGSEHRSVYCFKEWMRLQAQDLDELLQALAQNTDNNKSEHVFPQLVEKSITHFQDYMDKRSNIYHGDASAYLGPRWCTSLENSSLWIGGCRPTSFIRLIYALVGLEVKSLIAELTQSSTSRNHVGQLSAIQLSMINNLHMKTVKEEDKMTSRLASLQEDITDQPISIVAKGSRQVGEPNGEVEHALDKHDASMADIIEEADKLRLRTLKELMNILTPVQAVDFLAASKKLHLCIHEWGKKRDHKHGRN</sequence>
<gene>
    <name evidence="1" type="ORF">OWV82_023536</name>
</gene>
<dbReference type="Proteomes" id="UP001164539">
    <property type="component" value="Chromosome 13"/>
</dbReference>
<evidence type="ECO:0000313" key="1">
    <source>
        <dbReference type="EMBL" id="KAJ4703667.1"/>
    </source>
</evidence>